<dbReference type="AlphaFoldDB" id="A0A1S6IZ93"/>
<dbReference type="PROSITE" id="PS51257">
    <property type="entry name" value="PROKAR_LIPOPROTEIN"/>
    <property type="match status" value="1"/>
</dbReference>
<feature type="signal peptide" evidence="1">
    <location>
        <begin position="1"/>
        <end position="23"/>
    </location>
</feature>
<gene>
    <name evidence="2" type="ORF">B0537_14020</name>
</gene>
<dbReference type="RefSeq" id="WP_077715132.1">
    <property type="nucleotide sequence ID" value="NZ_CP019698.1"/>
</dbReference>
<sequence length="281" mass="31562">MKKFYVKLLLPIIAISLISGCSANSKDAQNTVNEQQTVKYIVSENTHILKTVEKNIVGNETKEKITLYAEQNQNGMPVAWSVVVDGVEKLRLTAQEEGLYSFADLMLEDVDGDDKSEVLVYRQSSGSSGAMGLAIYKPQEGDWQPLFNIENPFDYAYGGAAEMENAERFEVKYAGDYYVVFKDHQTGLNSTIQLVQEEYKNVAEMLPNITTWIDPIIDYSLVDYDGDGVKEIITIQRVIGIAHVDTLALLKTTYQLKEGQYQATSLTLYDKKEKPLAEVKL</sequence>
<evidence type="ECO:0008006" key="4">
    <source>
        <dbReference type="Google" id="ProtNLM"/>
    </source>
</evidence>
<evidence type="ECO:0000313" key="2">
    <source>
        <dbReference type="EMBL" id="AQS60092.1"/>
    </source>
</evidence>
<accession>A0A1S6IZ93</accession>
<dbReference type="KEGG" id="dfg:B0537_14020"/>
<name>A0A1S6IZ93_9FIRM</name>
<protein>
    <recommendedName>
        <fullName evidence="4">Lipoprotein</fullName>
    </recommendedName>
</protein>
<dbReference type="Proteomes" id="UP000189464">
    <property type="component" value="Chromosome"/>
</dbReference>
<keyword evidence="1" id="KW-0732">Signal</keyword>
<evidence type="ECO:0000313" key="3">
    <source>
        <dbReference type="Proteomes" id="UP000189464"/>
    </source>
</evidence>
<feature type="chain" id="PRO_5038988022" description="Lipoprotein" evidence="1">
    <location>
        <begin position="24"/>
        <end position="281"/>
    </location>
</feature>
<proteinExistence type="predicted"/>
<evidence type="ECO:0000256" key="1">
    <source>
        <dbReference type="SAM" id="SignalP"/>
    </source>
</evidence>
<reference evidence="2 3" key="1">
    <citation type="journal article" date="2016" name="Int. J. Syst. Evol. Microbiol.">
        <title>Desulfotomaculum ferrireducens sp. nov., a moderately thermophilic sulfate-reducing and dissimilatory Fe(III)-reducing bacterium isolated from compost.</title>
        <authorList>
            <person name="Yang G."/>
            <person name="Guo J."/>
            <person name="Zhuang L."/>
            <person name="Yuan Y."/>
            <person name="Zhou S."/>
        </authorList>
    </citation>
    <scope>NUCLEOTIDE SEQUENCE [LARGE SCALE GENOMIC DNA]</scope>
    <source>
        <strain evidence="2 3">GSS09</strain>
    </source>
</reference>
<keyword evidence="3" id="KW-1185">Reference proteome</keyword>
<dbReference type="OrthoDB" id="1653343at2"/>
<organism evidence="2 3">
    <name type="scientific">Desulforamulus ferrireducens</name>
    <dbReference type="NCBI Taxonomy" id="1833852"/>
    <lineage>
        <taxon>Bacteria</taxon>
        <taxon>Bacillati</taxon>
        <taxon>Bacillota</taxon>
        <taxon>Clostridia</taxon>
        <taxon>Eubacteriales</taxon>
        <taxon>Peptococcaceae</taxon>
        <taxon>Desulforamulus</taxon>
    </lineage>
</organism>
<dbReference type="EMBL" id="CP019698">
    <property type="protein sequence ID" value="AQS60092.1"/>
    <property type="molecule type" value="Genomic_DNA"/>
</dbReference>